<dbReference type="InterPro" id="IPR017853">
    <property type="entry name" value="GH"/>
</dbReference>
<dbReference type="GO" id="GO:0004134">
    <property type="term" value="F:4-alpha-glucanotransferase activity"/>
    <property type="evidence" value="ECO:0007669"/>
    <property type="project" value="UniProtKB-EC"/>
</dbReference>
<protein>
    <recommendedName>
        <fullName evidence="3">4-alpha-glucanotransferase</fullName>
        <ecNumber evidence="3">2.4.1.25</ecNumber>
    </recommendedName>
    <alternativeName>
        <fullName evidence="7">Amylomaltase</fullName>
    </alternativeName>
    <alternativeName>
        <fullName evidence="8">Disproportionating enzyme</fullName>
    </alternativeName>
</protein>
<keyword evidence="6" id="KW-0119">Carbohydrate metabolism</keyword>
<dbReference type="EC" id="2.4.1.25" evidence="3"/>
<dbReference type="SUPFAM" id="SSF51445">
    <property type="entry name" value="(Trans)glycosidases"/>
    <property type="match status" value="1"/>
</dbReference>
<organism evidence="9">
    <name type="scientific">marine sediment metagenome</name>
    <dbReference type="NCBI Taxonomy" id="412755"/>
    <lineage>
        <taxon>unclassified sequences</taxon>
        <taxon>metagenomes</taxon>
        <taxon>ecological metagenomes</taxon>
    </lineage>
</organism>
<evidence type="ECO:0000256" key="3">
    <source>
        <dbReference type="ARBA" id="ARBA00012560"/>
    </source>
</evidence>
<dbReference type="InterPro" id="IPR003385">
    <property type="entry name" value="Glyco_hydro_77"/>
</dbReference>
<reference evidence="9" key="1">
    <citation type="journal article" date="2014" name="Front. Microbiol.">
        <title>High frequency of phylogenetically diverse reductive dehalogenase-homologous genes in deep subseafloor sedimentary metagenomes.</title>
        <authorList>
            <person name="Kawai M."/>
            <person name="Futagami T."/>
            <person name="Toyoda A."/>
            <person name="Takaki Y."/>
            <person name="Nishi S."/>
            <person name="Hori S."/>
            <person name="Arai W."/>
            <person name="Tsubouchi T."/>
            <person name="Morono Y."/>
            <person name="Uchiyama I."/>
            <person name="Ito T."/>
            <person name="Fujiyama A."/>
            <person name="Inagaki F."/>
            <person name="Takami H."/>
        </authorList>
    </citation>
    <scope>NUCLEOTIDE SEQUENCE</scope>
    <source>
        <strain evidence="9">Expedition CK06-06</strain>
    </source>
</reference>
<name>X1RVM8_9ZZZZ</name>
<evidence type="ECO:0000256" key="7">
    <source>
        <dbReference type="ARBA" id="ARBA00031423"/>
    </source>
</evidence>
<keyword evidence="5" id="KW-0808">Transferase</keyword>
<gene>
    <name evidence="9" type="ORF">S12H4_17368</name>
</gene>
<evidence type="ECO:0000313" key="9">
    <source>
        <dbReference type="EMBL" id="GAI84827.1"/>
    </source>
</evidence>
<comment type="catalytic activity">
    <reaction evidence="1">
        <text>Transfers a segment of a (1-&gt;4)-alpha-D-glucan to a new position in an acceptor, which may be glucose or a (1-&gt;4)-alpha-D-glucan.</text>
        <dbReference type="EC" id="2.4.1.25"/>
    </reaction>
</comment>
<evidence type="ECO:0000256" key="8">
    <source>
        <dbReference type="ARBA" id="ARBA00031501"/>
    </source>
</evidence>
<evidence type="ECO:0000256" key="2">
    <source>
        <dbReference type="ARBA" id="ARBA00005684"/>
    </source>
</evidence>
<accession>X1RVM8</accession>
<comment type="caution">
    <text evidence="9">The sequence shown here is derived from an EMBL/GenBank/DDBJ whole genome shotgun (WGS) entry which is preliminary data.</text>
</comment>
<feature type="non-terminal residue" evidence="9">
    <location>
        <position position="1"/>
    </location>
</feature>
<evidence type="ECO:0000256" key="5">
    <source>
        <dbReference type="ARBA" id="ARBA00022679"/>
    </source>
</evidence>
<evidence type="ECO:0000256" key="1">
    <source>
        <dbReference type="ARBA" id="ARBA00000439"/>
    </source>
</evidence>
<dbReference type="GO" id="GO:0005975">
    <property type="term" value="P:carbohydrate metabolic process"/>
    <property type="evidence" value="ECO:0007669"/>
    <property type="project" value="InterPro"/>
</dbReference>
<dbReference type="EMBL" id="BARW01008484">
    <property type="protein sequence ID" value="GAI84827.1"/>
    <property type="molecule type" value="Genomic_DNA"/>
</dbReference>
<keyword evidence="4" id="KW-0328">Glycosyltransferase</keyword>
<dbReference type="Pfam" id="PF02446">
    <property type="entry name" value="Glyco_hydro_77"/>
    <property type="match status" value="1"/>
</dbReference>
<comment type="similarity">
    <text evidence="2">Belongs to the disproportionating enzyme family.</text>
</comment>
<sequence length="72" mass="7930">GSVAVYALAPLQDFLNLGNEARMNYPGNPSGNWTWRMPESALNESLSAAIQEINYLYDRENLAADNPINETG</sequence>
<evidence type="ECO:0000256" key="4">
    <source>
        <dbReference type="ARBA" id="ARBA00022676"/>
    </source>
</evidence>
<proteinExistence type="inferred from homology"/>
<evidence type="ECO:0000256" key="6">
    <source>
        <dbReference type="ARBA" id="ARBA00023277"/>
    </source>
</evidence>
<dbReference type="AlphaFoldDB" id="X1RVM8"/>
<dbReference type="Gene3D" id="3.20.20.80">
    <property type="entry name" value="Glycosidases"/>
    <property type="match status" value="1"/>
</dbReference>